<evidence type="ECO:0000313" key="9">
    <source>
        <dbReference type="Proteomes" id="UP001203004"/>
    </source>
</evidence>
<feature type="domain" description="tRNA pseudouridylate synthase B C-terminal" evidence="7">
    <location>
        <begin position="179"/>
        <end position="237"/>
    </location>
</feature>
<feature type="active site" description="Nucleophile" evidence="5">
    <location>
        <position position="41"/>
    </location>
</feature>
<organism evidence="8 9">
    <name type="scientific">Sporolactobacillus mangiferae</name>
    <dbReference type="NCBI Taxonomy" id="2940498"/>
    <lineage>
        <taxon>Bacteria</taxon>
        <taxon>Bacillati</taxon>
        <taxon>Bacillota</taxon>
        <taxon>Bacilli</taxon>
        <taxon>Bacillales</taxon>
        <taxon>Sporolactobacillaceae</taxon>
        <taxon>Sporolactobacillus</taxon>
    </lineage>
</organism>
<evidence type="ECO:0000256" key="2">
    <source>
        <dbReference type="ARBA" id="ARBA00005642"/>
    </source>
</evidence>
<comment type="catalytic activity">
    <reaction evidence="1 5">
        <text>uridine(55) in tRNA = pseudouridine(55) in tRNA</text>
        <dbReference type="Rhea" id="RHEA:42532"/>
        <dbReference type="Rhea" id="RHEA-COMP:10101"/>
        <dbReference type="Rhea" id="RHEA-COMP:10102"/>
        <dbReference type="ChEBI" id="CHEBI:65314"/>
        <dbReference type="ChEBI" id="CHEBI:65315"/>
        <dbReference type="EC" id="5.4.99.25"/>
    </reaction>
</comment>
<accession>A0ABT0M7K3</accession>
<feature type="domain" description="Pseudouridine synthase II N-terminal" evidence="6">
    <location>
        <begin position="26"/>
        <end position="178"/>
    </location>
</feature>
<dbReference type="SUPFAM" id="SSF55120">
    <property type="entry name" value="Pseudouridine synthase"/>
    <property type="match status" value="1"/>
</dbReference>
<keyword evidence="9" id="KW-1185">Reference proteome</keyword>
<comment type="function">
    <text evidence="5">Responsible for synthesis of pseudouridine from uracil-55 in the psi GC loop of transfer RNAs.</text>
</comment>
<dbReference type="PANTHER" id="PTHR13767:SF2">
    <property type="entry name" value="PSEUDOURIDYLATE SYNTHASE TRUB1"/>
    <property type="match status" value="1"/>
</dbReference>
<evidence type="ECO:0000256" key="4">
    <source>
        <dbReference type="ARBA" id="ARBA00023235"/>
    </source>
</evidence>
<dbReference type="InterPro" id="IPR032819">
    <property type="entry name" value="TruB_C"/>
</dbReference>
<dbReference type="EC" id="5.4.99.25" evidence="5"/>
<reference evidence="8 9" key="1">
    <citation type="submission" date="2022-05" db="EMBL/GenBank/DDBJ databases">
        <title>Sporolactobacillus sp nov CPB3-1, isolated from tree bark (Mangifera indica L.).</title>
        <authorList>
            <person name="Phuengjayaem S."/>
            <person name="Tanasupawat S."/>
        </authorList>
    </citation>
    <scope>NUCLEOTIDE SEQUENCE [LARGE SCALE GENOMIC DNA]</scope>
    <source>
        <strain evidence="8 9">CPB3-1</strain>
    </source>
</reference>
<keyword evidence="3 5" id="KW-0819">tRNA processing</keyword>
<evidence type="ECO:0000256" key="3">
    <source>
        <dbReference type="ARBA" id="ARBA00022694"/>
    </source>
</evidence>
<evidence type="ECO:0000313" key="8">
    <source>
        <dbReference type="EMBL" id="MCL1630841.1"/>
    </source>
</evidence>
<dbReference type="Gene3D" id="3.30.2350.10">
    <property type="entry name" value="Pseudouridine synthase"/>
    <property type="match status" value="1"/>
</dbReference>
<evidence type="ECO:0000256" key="5">
    <source>
        <dbReference type="HAMAP-Rule" id="MF_01080"/>
    </source>
</evidence>
<dbReference type="InterPro" id="IPR020103">
    <property type="entry name" value="PsdUridine_synth_cat_dom_sf"/>
</dbReference>
<dbReference type="EMBL" id="JAMAST010000002">
    <property type="protein sequence ID" value="MCL1630841.1"/>
    <property type="molecule type" value="Genomic_DNA"/>
</dbReference>
<dbReference type="Proteomes" id="UP001203004">
    <property type="component" value="Unassembled WGS sequence"/>
</dbReference>
<keyword evidence="4 5" id="KW-0413">Isomerase</keyword>
<dbReference type="CDD" id="cd02573">
    <property type="entry name" value="PseudoU_synth_EcTruB"/>
    <property type="match status" value="1"/>
</dbReference>
<dbReference type="NCBIfam" id="TIGR00431">
    <property type="entry name" value="TruB"/>
    <property type="match status" value="1"/>
</dbReference>
<dbReference type="Pfam" id="PF16198">
    <property type="entry name" value="TruB_C_2"/>
    <property type="match status" value="1"/>
</dbReference>
<dbReference type="RefSeq" id="WP_249097050.1">
    <property type="nucleotide sequence ID" value="NZ_JAMAST010000002.1"/>
</dbReference>
<evidence type="ECO:0000256" key="1">
    <source>
        <dbReference type="ARBA" id="ARBA00000385"/>
    </source>
</evidence>
<comment type="caution">
    <text evidence="8">The sequence shown here is derived from an EMBL/GenBank/DDBJ whole genome shotgun (WGS) entry which is preliminary data.</text>
</comment>
<dbReference type="PANTHER" id="PTHR13767">
    <property type="entry name" value="TRNA-PSEUDOURIDINE SYNTHASE"/>
    <property type="match status" value="1"/>
</dbReference>
<comment type="similarity">
    <text evidence="2 5">Belongs to the pseudouridine synthase TruB family. Type 1 subfamily.</text>
</comment>
<gene>
    <name evidence="5 8" type="primary">truB</name>
    <name evidence="8" type="ORF">M3N64_02645</name>
</gene>
<dbReference type="HAMAP" id="MF_01080">
    <property type="entry name" value="TruB_bact"/>
    <property type="match status" value="1"/>
</dbReference>
<evidence type="ECO:0000259" key="7">
    <source>
        <dbReference type="Pfam" id="PF16198"/>
    </source>
</evidence>
<name>A0ABT0M7K3_9BACL</name>
<sequence>MSVYNGLLPLYKPRGMTSHDCVSQLRQLLHFKKIGHTGTLDPDVDGVLVLCLGRATKIAQYLLAYDKAYEGIIRLGLSTTTEDASGAPVARKSVDQQFSRENIMRAMLELTGEIDQTAPMYSAVKVNGKKLYEYARAGIAVEPPVRKVTVYQFQLNSDALSFSTDLPFKVVCSKGTYIRALAVAIGRKLGYPAHLYQMTRTLAGPFSMEDCLTFEQIEQLHREDQFVHALKPLEFGLTHMAQWVVDDEKAAKVANGAVLAAPDSFGAGPCAVLNKRNECLAIYRLHPNKPGLVKPDRVLAHDVSE</sequence>
<dbReference type="GO" id="GO:0160148">
    <property type="term" value="F:tRNA pseudouridine(55) synthase activity"/>
    <property type="evidence" value="ECO:0007669"/>
    <property type="project" value="UniProtKB-EC"/>
</dbReference>
<dbReference type="Pfam" id="PF01509">
    <property type="entry name" value="TruB_N"/>
    <property type="match status" value="1"/>
</dbReference>
<dbReference type="InterPro" id="IPR014780">
    <property type="entry name" value="tRNA_psdUridine_synth_TruB"/>
</dbReference>
<proteinExistence type="inferred from homology"/>
<evidence type="ECO:0000259" key="6">
    <source>
        <dbReference type="Pfam" id="PF01509"/>
    </source>
</evidence>
<protein>
    <recommendedName>
        <fullName evidence="5">tRNA pseudouridine synthase B</fullName>
        <ecNumber evidence="5">5.4.99.25</ecNumber>
    </recommendedName>
    <alternativeName>
        <fullName evidence="5">tRNA pseudouridine(55) synthase</fullName>
        <shortName evidence="5">Psi55 synthase</shortName>
    </alternativeName>
    <alternativeName>
        <fullName evidence="5">tRNA pseudouridylate synthase</fullName>
    </alternativeName>
    <alternativeName>
        <fullName evidence="5">tRNA-uridine isomerase</fullName>
    </alternativeName>
</protein>
<dbReference type="InterPro" id="IPR002501">
    <property type="entry name" value="PsdUridine_synth_N"/>
</dbReference>